<organism evidence="5 6">
    <name type="scientific">Tepidiphilus thermophilus</name>
    <dbReference type="NCBI Taxonomy" id="876478"/>
    <lineage>
        <taxon>Bacteria</taxon>
        <taxon>Pseudomonadati</taxon>
        <taxon>Pseudomonadota</taxon>
        <taxon>Hydrogenophilia</taxon>
        <taxon>Hydrogenophilales</taxon>
        <taxon>Hydrogenophilaceae</taxon>
        <taxon>Tepidiphilus</taxon>
    </lineage>
</organism>
<dbReference type="Proteomes" id="UP000182108">
    <property type="component" value="Unassembled WGS sequence"/>
</dbReference>
<dbReference type="PANTHER" id="PTHR35603:SF2">
    <property type="entry name" value="OUTER MEMBRANE LIPOPROTEIN"/>
    <property type="match status" value="1"/>
</dbReference>
<sequence length="137" mass="14227">MSLSLRHLCLLFFLCFGVSLAQAQGTVSCPECGVVDSIHVVKRDSPGVLGAIGGGVAGGLVGSQIGSGSGKTAATVIGVVGGALAGREIERRLRSDEEYEIVVRMDDGTYRSVRTDKTPTVRAGQKVRVLGDTVVPR</sequence>
<keyword evidence="3" id="KW-0732">Signal</keyword>
<evidence type="ECO:0000313" key="5">
    <source>
        <dbReference type="EMBL" id="CUB05165.1"/>
    </source>
</evidence>
<reference evidence="6" key="1">
    <citation type="submission" date="2015-08" db="EMBL/GenBank/DDBJ databases">
        <authorList>
            <person name="Babu N.S."/>
            <person name="Beckwith C.J."/>
            <person name="Beseler K.G."/>
            <person name="Brison A."/>
            <person name="Carone J.V."/>
            <person name="Caskin T.P."/>
            <person name="Diamond M."/>
            <person name="Durham M.E."/>
            <person name="Foxe J.M."/>
            <person name="Go M."/>
            <person name="Henderson B.A."/>
            <person name="Jones I.B."/>
            <person name="McGettigan J.A."/>
            <person name="Micheletti S.J."/>
            <person name="Nasrallah M.E."/>
            <person name="Ortiz D."/>
            <person name="Piller C.R."/>
            <person name="Privatt S.R."/>
            <person name="Schneider S.L."/>
            <person name="Sharp S."/>
            <person name="Smith T.C."/>
            <person name="Stanton J.D."/>
            <person name="Ullery H.E."/>
            <person name="Wilson R.J."/>
            <person name="Serrano M.G."/>
            <person name="Buck G."/>
            <person name="Lee V."/>
            <person name="Wang Y."/>
            <person name="Carvalho R."/>
            <person name="Voegtly L."/>
            <person name="Shi R."/>
            <person name="Duckworth R."/>
            <person name="Johnson A."/>
            <person name="Loviza R."/>
            <person name="Walstead R."/>
            <person name="Shah Z."/>
            <person name="Kiflezghi M."/>
            <person name="Wade K."/>
            <person name="Ball S.L."/>
            <person name="Bradley K.W."/>
            <person name="Asai D.J."/>
            <person name="Bowman C.A."/>
            <person name="Russell D.A."/>
            <person name="Pope W.H."/>
            <person name="Jacobs-Sera D."/>
            <person name="Hendrix R.W."/>
            <person name="Hatfull G.F."/>
        </authorList>
    </citation>
    <scope>NUCLEOTIDE SEQUENCE [LARGE SCALE GENOMIC DNA]</scope>
    <source>
        <strain evidence="6">JCM 19170</strain>
    </source>
</reference>
<keyword evidence="6" id="KW-1185">Reference proteome</keyword>
<evidence type="ECO:0000256" key="3">
    <source>
        <dbReference type="SAM" id="SignalP"/>
    </source>
</evidence>
<dbReference type="PANTHER" id="PTHR35603">
    <property type="match status" value="1"/>
</dbReference>
<dbReference type="AlphaFoldDB" id="A0A0K6IPW9"/>
<dbReference type="PROSITE" id="PS51257">
    <property type="entry name" value="PROKAR_LIPOPROTEIN"/>
    <property type="match status" value="1"/>
</dbReference>
<dbReference type="InterPro" id="IPR051407">
    <property type="entry name" value="Bact_OM_lipoprot/Surf_antigen"/>
</dbReference>
<accession>A0A0K6IPW9</accession>
<evidence type="ECO:0000256" key="2">
    <source>
        <dbReference type="ARBA" id="ARBA00023136"/>
    </source>
</evidence>
<keyword evidence="2" id="KW-0472">Membrane</keyword>
<proteinExistence type="predicted"/>
<dbReference type="GO" id="GO:0019867">
    <property type="term" value="C:outer membrane"/>
    <property type="evidence" value="ECO:0007669"/>
    <property type="project" value="InterPro"/>
</dbReference>
<evidence type="ECO:0000256" key="1">
    <source>
        <dbReference type="ARBA" id="ARBA00004370"/>
    </source>
</evidence>
<dbReference type="Pfam" id="PF05433">
    <property type="entry name" value="Rick_17kDa_Anti"/>
    <property type="match status" value="1"/>
</dbReference>
<feature type="chain" id="PRO_5005505369" evidence="3">
    <location>
        <begin position="24"/>
        <end position="137"/>
    </location>
</feature>
<evidence type="ECO:0000313" key="6">
    <source>
        <dbReference type="Proteomes" id="UP000182108"/>
    </source>
</evidence>
<gene>
    <name evidence="5" type="ORF">Ga0061068_101239</name>
</gene>
<evidence type="ECO:0000259" key="4">
    <source>
        <dbReference type="Pfam" id="PF05433"/>
    </source>
</evidence>
<feature type="domain" description="Glycine zipper 2TM" evidence="4">
    <location>
        <begin position="49"/>
        <end position="90"/>
    </location>
</feature>
<comment type="subcellular location">
    <subcellularLocation>
        <location evidence="1">Membrane</location>
    </subcellularLocation>
</comment>
<dbReference type="EMBL" id="CYHH01000001">
    <property type="protein sequence ID" value="CUB05165.1"/>
    <property type="molecule type" value="Genomic_DNA"/>
</dbReference>
<dbReference type="RefSeq" id="WP_055422612.1">
    <property type="nucleotide sequence ID" value="NZ_CYHH01000001.1"/>
</dbReference>
<dbReference type="InterPro" id="IPR008816">
    <property type="entry name" value="Gly_zipper_2TM_dom"/>
</dbReference>
<protein>
    <submittedName>
        <fullName evidence="5">Glycine zipper 2TM domain</fullName>
    </submittedName>
</protein>
<feature type="signal peptide" evidence="3">
    <location>
        <begin position="1"/>
        <end position="23"/>
    </location>
</feature>
<name>A0A0K6IPW9_9PROT</name>